<protein>
    <submittedName>
        <fullName evidence="1">Uncharacterized protein</fullName>
    </submittedName>
</protein>
<dbReference type="Proteomes" id="UP000277212">
    <property type="component" value="Unassembled WGS sequence"/>
</dbReference>
<sequence length="245" mass="29015">MPDHHQPHPIPLTPLSLVLTRARSSLGSVRLDSIRFDFYSGLGSNRPRLRLLSCNSTVHPRSVHSLLPILLLLLRFLLLLGPVAARYPASPIPTSRHRAHPPIPNQSTAMCYFEQTRWACGYWRWGHFRQQCNKEYRMGETCGLKLVYETKTEPDVCKLCHDTEKKQRRYDKMYRDVQRWQREGNRSATIERTCGEMHDVMGQIYRMREEHDHRLQSLGQVRMKHVHFLTFLSFRRIRRRQETVQ</sequence>
<dbReference type="AlphaFoldDB" id="A0A3M2QRH0"/>
<organism evidence="1 2">
    <name type="scientific">Fusarium kuroshium</name>
    <dbReference type="NCBI Taxonomy" id="2010991"/>
    <lineage>
        <taxon>Eukaryota</taxon>
        <taxon>Fungi</taxon>
        <taxon>Dikarya</taxon>
        <taxon>Ascomycota</taxon>
        <taxon>Pezizomycotina</taxon>
        <taxon>Sordariomycetes</taxon>
        <taxon>Hypocreomycetidae</taxon>
        <taxon>Hypocreales</taxon>
        <taxon>Nectriaceae</taxon>
        <taxon>Fusarium</taxon>
        <taxon>Fusarium solani species complex</taxon>
    </lineage>
</organism>
<keyword evidence="2" id="KW-1185">Reference proteome</keyword>
<dbReference type="EMBL" id="NKUJ01000961">
    <property type="protein sequence ID" value="RMI95601.1"/>
    <property type="molecule type" value="Genomic_DNA"/>
</dbReference>
<gene>
    <name evidence="1" type="ORF">CDV36_016399</name>
</gene>
<reference evidence="1 2" key="1">
    <citation type="submission" date="2017-06" db="EMBL/GenBank/DDBJ databases">
        <title>Comparative genomic analysis of Ambrosia Fusariam Clade fungi.</title>
        <authorList>
            <person name="Stajich J.E."/>
            <person name="Carrillo J."/>
            <person name="Kijimoto T."/>
            <person name="Eskalen A."/>
            <person name="O'Donnell K."/>
            <person name="Kasson M."/>
        </authorList>
    </citation>
    <scope>NUCLEOTIDE SEQUENCE [LARGE SCALE GENOMIC DNA]</scope>
    <source>
        <strain evidence="1">UCR3666</strain>
    </source>
</reference>
<name>A0A3M2QRH0_9HYPO</name>
<accession>A0A3M2QRH0</accession>
<comment type="caution">
    <text evidence="1">The sequence shown here is derived from an EMBL/GenBank/DDBJ whole genome shotgun (WGS) entry which is preliminary data.</text>
</comment>
<dbReference type="STRING" id="2010991.A0A3M2QRH0"/>
<evidence type="ECO:0000313" key="2">
    <source>
        <dbReference type="Proteomes" id="UP000277212"/>
    </source>
</evidence>
<evidence type="ECO:0000313" key="1">
    <source>
        <dbReference type="EMBL" id="RMI95601.1"/>
    </source>
</evidence>
<proteinExistence type="predicted"/>
<dbReference type="OrthoDB" id="5015991at2759"/>